<name>A0A1G9GYX9_9ACTN</name>
<dbReference type="Proteomes" id="UP000198662">
    <property type="component" value="Unassembled WGS sequence"/>
</dbReference>
<proteinExistence type="inferred from homology"/>
<evidence type="ECO:0000256" key="2">
    <source>
        <dbReference type="ARBA" id="ARBA00022676"/>
    </source>
</evidence>
<evidence type="ECO:0000313" key="5">
    <source>
        <dbReference type="EMBL" id="SDL05784.1"/>
    </source>
</evidence>
<dbReference type="GO" id="GO:0016757">
    <property type="term" value="F:glycosyltransferase activity"/>
    <property type="evidence" value="ECO:0007669"/>
    <property type="project" value="UniProtKB-KW"/>
</dbReference>
<evidence type="ECO:0000256" key="1">
    <source>
        <dbReference type="ARBA" id="ARBA00006739"/>
    </source>
</evidence>
<dbReference type="PANTHER" id="PTHR43685:SF5">
    <property type="entry name" value="GLYCOSYLTRANSFERASE EPSE-RELATED"/>
    <property type="match status" value="1"/>
</dbReference>
<feature type="domain" description="Glycosyltransferase 2-like" evidence="4">
    <location>
        <begin position="393"/>
        <end position="527"/>
    </location>
</feature>
<dbReference type="InterPro" id="IPR029044">
    <property type="entry name" value="Nucleotide-diphossugar_trans"/>
</dbReference>
<dbReference type="STRING" id="380244.SAMN05216298_2510"/>
<gene>
    <name evidence="5" type="ORF">SAMN05216298_2510</name>
</gene>
<comment type="similarity">
    <text evidence="1">Belongs to the glycosyltransferase 2 family.</text>
</comment>
<keyword evidence="3 5" id="KW-0808">Transferase</keyword>
<dbReference type="InterPro" id="IPR001173">
    <property type="entry name" value="Glyco_trans_2-like"/>
</dbReference>
<keyword evidence="2" id="KW-0328">Glycosyltransferase</keyword>
<dbReference type="AlphaFoldDB" id="A0A1G9GYX9"/>
<reference evidence="6" key="1">
    <citation type="submission" date="2016-10" db="EMBL/GenBank/DDBJ databases">
        <authorList>
            <person name="Varghese N."/>
            <person name="Submissions S."/>
        </authorList>
    </citation>
    <scope>NUCLEOTIDE SEQUENCE [LARGE SCALE GENOMIC DNA]</scope>
    <source>
        <strain evidence="6">CGMCC 4.3147</strain>
    </source>
</reference>
<accession>A0A1G9GYX9</accession>
<dbReference type="OrthoDB" id="6713581at2"/>
<protein>
    <submittedName>
        <fullName evidence="5">Glycosyltransferase involved in cell wall bisynthesis</fullName>
    </submittedName>
</protein>
<organism evidence="5 6">
    <name type="scientific">Glycomyces sambucus</name>
    <dbReference type="NCBI Taxonomy" id="380244"/>
    <lineage>
        <taxon>Bacteria</taxon>
        <taxon>Bacillati</taxon>
        <taxon>Actinomycetota</taxon>
        <taxon>Actinomycetes</taxon>
        <taxon>Glycomycetales</taxon>
        <taxon>Glycomycetaceae</taxon>
        <taxon>Glycomyces</taxon>
    </lineage>
</organism>
<evidence type="ECO:0000313" key="6">
    <source>
        <dbReference type="Proteomes" id="UP000198662"/>
    </source>
</evidence>
<dbReference type="InterPro" id="IPR050834">
    <property type="entry name" value="Glycosyltransf_2"/>
</dbReference>
<dbReference type="EMBL" id="FNGF01000003">
    <property type="protein sequence ID" value="SDL05784.1"/>
    <property type="molecule type" value="Genomic_DNA"/>
</dbReference>
<dbReference type="Gene3D" id="3.90.550.10">
    <property type="entry name" value="Spore Coat Polysaccharide Biosynthesis Protein SpsA, Chain A"/>
    <property type="match status" value="1"/>
</dbReference>
<dbReference type="SUPFAM" id="SSF53448">
    <property type="entry name" value="Nucleotide-diphospho-sugar transferases"/>
    <property type="match status" value="1"/>
</dbReference>
<evidence type="ECO:0000256" key="3">
    <source>
        <dbReference type="ARBA" id="ARBA00022679"/>
    </source>
</evidence>
<dbReference type="Pfam" id="PF00535">
    <property type="entry name" value="Glycos_transf_2"/>
    <property type="match status" value="1"/>
</dbReference>
<keyword evidence="6" id="KW-1185">Reference proteome</keyword>
<evidence type="ECO:0000259" key="4">
    <source>
        <dbReference type="Pfam" id="PF00535"/>
    </source>
</evidence>
<dbReference type="CDD" id="cd00761">
    <property type="entry name" value="Glyco_tranf_GTA_type"/>
    <property type="match status" value="1"/>
</dbReference>
<sequence length="625" mass="66956">MIPEHLQRLAGDAAFIGHAGFGRRFAAPPSDDGTVVADLDGEAPELEPPDGVGGIFLIARTTTDLHRLAALGPRLPSGKRLVVAVADMAPQHRPTSIALPPTPRWSSLVELRVLRGPDAHWRVEARLDRPAPVGELIGAVVAARRRNLGPRAPRIGAVGPKAAHWTTGLHAVGLTADETSEYPDADIVVTTGDPAHAPTWGGHAAVLERPDPAGAVRRPTADPVHDDPFDAPIPPVDECTVNPVGFTTAADGGTAELRFDGRTWALFDDGGNYDVLPGDGAVTDADVHVIRGYESLRVDWDSHPGTTAGVRTVAALAAAGVPLVSRAPAPMWAAALGKDVLVEIDRYTPADLADPFPRELHSVRLRRAALDRHAAYAHAGRLRSGGGASVSVVLCTRRPEYLPAIIEQVNRQTHPETELIAVLHGVPKETPAIAAALATATVPLTVVEVPGETVFGEALNRGFRAASGTHVAKFDDDDWYSPHHLADLLRAERYSGAALVGAHTELIHVEEYDRTVRKQFQDAEAFTVHLSGGTLLMRREHFHALGGYRPVRTSEDRGLLQDVLAEGGGVYKIHPLGYVLSRRAAGHTWDVGSEVFLENSVREWPGRNLGTLVVADELEQCAWDR</sequence>
<dbReference type="RefSeq" id="WP_143034761.1">
    <property type="nucleotide sequence ID" value="NZ_FNGF01000003.1"/>
</dbReference>
<dbReference type="PANTHER" id="PTHR43685">
    <property type="entry name" value="GLYCOSYLTRANSFERASE"/>
    <property type="match status" value="1"/>
</dbReference>